<dbReference type="EMBL" id="JAPDGR010004749">
    <property type="protein sequence ID" value="KAJ2967302.1"/>
    <property type="molecule type" value="Genomic_DNA"/>
</dbReference>
<dbReference type="Proteomes" id="UP001143856">
    <property type="component" value="Unassembled WGS sequence"/>
</dbReference>
<evidence type="ECO:0000313" key="1">
    <source>
        <dbReference type="EMBL" id="KAJ2967302.1"/>
    </source>
</evidence>
<name>A0ACC1MJW9_9PEZI</name>
<organism evidence="1 2">
    <name type="scientific">Xylaria curta</name>
    <dbReference type="NCBI Taxonomy" id="42375"/>
    <lineage>
        <taxon>Eukaryota</taxon>
        <taxon>Fungi</taxon>
        <taxon>Dikarya</taxon>
        <taxon>Ascomycota</taxon>
        <taxon>Pezizomycotina</taxon>
        <taxon>Sordariomycetes</taxon>
        <taxon>Xylariomycetidae</taxon>
        <taxon>Xylariales</taxon>
        <taxon>Xylariaceae</taxon>
        <taxon>Xylaria</taxon>
    </lineage>
</organism>
<accession>A0ACC1MJW9</accession>
<proteinExistence type="predicted"/>
<gene>
    <name evidence="1" type="ORF">NUW58_g10487</name>
</gene>
<evidence type="ECO:0000313" key="2">
    <source>
        <dbReference type="Proteomes" id="UP001143856"/>
    </source>
</evidence>
<protein>
    <submittedName>
        <fullName evidence="1">Uncharacterized protein</fullName>
    </submittedName>
</protein>
<keyword evidence="2" id="KW-1185">Reference proteome</keyword>
<comment type="caution">
    <text evidence="1">The sequence shown here is derived from an EMBL/GenBank/DDBJ whole genome shotgun (WGS) entry which is preliminary data.</text>
</comment>
<reference evidence="1" key="1">
    <citation type="submission" date="2022-10" db="EMBL/GenBank/DDBJ databases">
        <title>Genome Sequence of Xylaria curta.</title>
        <authorList>
            <person name="Buettner E."/>
        </authorList>
    </citation>
    <scope>NUCLEOTIDE SEQUENCE</scope>
    <source>
        <strain evidence="1">Babe10</strain>
    </source>
</reference>
<sequence length="437" mass="47533">MDRRGCAAWPAGLAKEGYKEEIRLVLGPELDRSPTLPCAQMTQERDFANGPPRKSFEGRKSGCAENTHRPREFEAEVDADLRFPIYQPLQQRERGSLDGPRLVHARTIDPGPQRVSVPGAVPPNPQRRNNPAIDATRQLAGQARVPCVDVGASGQRYSRPRQSNTDAELQAILRRTAERLQDGSRSARRQTLMLPPSAPSGLPGPTRRGLSQEGGFGNDHSRLSGMAPSPARSQKSAPAAVPCSELEGCSPRAQQGPSQNGPPWQTHRRTHTRQISHVSQVSQVSHVSHVSQVSQVSQVSRLSEPDSLVAAPSRTGSQSDALHTALSSPSRTVNTSPSFVRSYSPVSEQSSALSTVYSEEEDSPPISVLKLDHASKRGYEMERSAMTQASRVPDAFGSGQMRVNGDAEIGARRRELKTKPHIDHGPHSLHKRKTTSS</sequence>